<organism evidence="1 2">
    <name type="scientific">Macrosiphum euphorbiae</name>
    <name type="common">potato aphid</name>
    <dbReference type="NCBI Taxonomy" id="13131"/>
    <lineage>
        <taxon>Eukaryota</taxon>
        <taxon>Metazoa</taxon>
        <taxon>Ecdysozoa</taxon>
        <taxon>Arthropoda</taxon>
        <taxon>Hexapoda</taxon>
        <taxon>Insecta</taxon>
        <taxon>Pterygota</taxon>
        <taxon>Neoptera</taxon>
        <taxon>Paraneoptera</taxon>
        <taxon>Hemiptera</taxon>
        <taxon>Sternorrhyncha</taxon>
        <taxon>Aphidomorpha</taxon>
        <taxon>Aphidoidea</taxon>
        <taxon>Aphididae</taxon>
        <taxon>Macrosiphini</taxon>
        <taxon>Macrosiphum</taxon>
    </lineage>
</organism>
<accession>A0AAV0XTZ4</accession>
<protein>
    <recommendedName>
        <fullName evidence="3">TTF-type domain-containing protein</fullName>
    </recommendedName>
</protein>
<gene>
    <name evidence="1" type="ORF">MEUPH1_LOCUS25933</name>
</gene>
<proteinExistence type="predicted"/>
<keyword evidence="2" id="KW-1185">Reference proteome</keyword>
<name>A0AAV0XTZ4_9HEMI</name>
<dbReference type="EMBL" id="CARXXK010001017">
    <property type="protein sequence ID" value="CAI6371995.1"/>
    <property type="molecule type" value="Genomic_DNA"/>
</dbReference>
<dbReference type="Proteomes" id="UP001160148">
    <property type="component" value="Unassembled WGS sequence"/>
</dbReference>
<evidence type="ECO:0008006" key="3">
    <source>
        <dbReference type="Google" id="ProtNLM"/>
    </source>
</evidence>
<evidence type="ECO:0000313" key="2">
    <source>
        <dbReference type="Proteomes" id="UP001160148"/>
    </source>
</evidence>
<comment type="caution">
    <text evidence="1">The sequence shown here is derived from an EMBL/GenBank/DDBJ whole genome shotgun (WGS) entry which is preliminary data.</text>
</comment>
<sequence length="92" mass="10803">MFTRRNKNQETVNRFWLCFSPSTGKIYCYPCKLMSTQNTKLSREGFNDWKHASDRLYDHAISKTHLESVMSLVQQGKVTGRIDQELAMQELQ</sequence>
<reference evidence="1 2" key="1">
    <citation type="submission" date="2023-01" db="EMBL/GenBank/DDBJ databases">
        <authorList>
            <person name="Whitehead M."/>
        </authorList>
    </citation>
    <scope>NUCLEOTIDE SEQUENCE [LARGE SCALE GENOMIC DNA]</scope>
</reference>
<dbReference type="AlphaFoldDB" id="A0AAV0XTZ4"/>
<evidence type="ECO:0000313" key="1">
    <source>
        <dbReference type="EMBL" id="CAI6371995.1"/>
    </source>
</evidence>